<feature type="region of interest" description="Disordered" evidence="1">
    <location>
        <begin position="392"/>
        <end position="422"/>
    </location>
</feature>
<feature type="compositionally biased region" description="Acidic residues" evidence="1">
    <location>
        <begin position="400"/>
        <end position="414"/>
    </location>
</feature>
<proteinExistence type="predicted"/>
<keyword evidence="3" id="KW-1185">Reference proteome</keyword>
<feature type="compositionally biased region" description="Low complexity" evidence="1">
    <location>
        <begin position="52"/>
        <end position="71"/>
    </location>
</feature>
<evidence type="ECO:0000313" key="2">
    <source>
        <dbReference type="EMBL" id="GFR48375.1"/>
    </source>
</evidence>
<accession>A0AAD3DUK1</accession>
<comment type="caution">
    <text evidence="2">The sequence shown here is derived from an EMBL/GenBank/DDBJ whole genome shotgun (WGS) entry which is preliminary data.</text>
</comment>
<feature type="compositionally biased region" description="Gly residues" evidence="1">
    <location>
        <begin position="77"/>
        <end position="86"/>
    </location>
</feature>
<feature type="compositionally biased region" description="Basic and acidic residues" evidence="1">
    <location>
        <begin position="350"/>
        <end position="371"/>
    </location>
</feature>
<dbReference type="EMBL" id="BMAR01000023">
    <property type="protein sequence ID" value="GFR48375.1"/>
    <property type="molecule type" value="Genomic_DNA"/>
</dbReference>
<dbReference type="GO" id="GO:0016994">
    <property type="term" value="F:precorrin-6A reductase activity"/>
    <property type="evidence" value="ECO:0007669"/>
    <property type="project" value="InterPro"/>
</dbReference>
<sequence>MYGFGATPSKQDLATVARALLALVYLDGGYSAGVRRLLAPLLAELLVGQEPQQQQQQQQGPSAQRASAAGALPEGKTAGGVEGGGTTRQQGTKQQQQQPLDLKAVGRRLRELVREDRLPRCSDDLHTAPAAAAAAAAAAAGTASQPGQPPKKSLKQQQRSAPDELGNEEEDDAAATAAAAPFAAEMGAQGQNEEVEEEGDVTAAASAPGFAWAVPMDGPLSSAGATGASGGADGGLPAVAEARLLRRLLVGLRVHGEGYQPGDMEQFAALLDPWYAVISNFKADSDLLGRPLPSGAARQRLVPQLAAQSRALLVLGRAVYGTVVSEVLLERQLEEQAAVPAGEAIVRRRAAADPKERRKETEELRKERETLGSEAMRLAQMEVGLGLRLGPQVESKSEVGEDGDEVDEDGDEDAVPVGGWGMKQQAERRRALARSADGVLGAVLLEGGLRHARALARALVVVGEVEDMKRRLGE</sequence>
<organism evidence="2 3">
    <name type="scientific">Astrephomene gubernaculifera</name>
    <dbReference type="NCBI Taxonomy" id="47775"/>
    <lineage>
        <taxon>Eukaryota</taxon>
        <taxon>Viridiplantae</taxon>
        <taxon>Chlorophyta</taxon>
        <taxon>core chlorophytes</taxon>
        <taxon>Chlorophyceae</taxon>
        <taxon>CS clade</taxon>
        <taxon>Chlamydomonadales</taxon>
        <taxon>Astrephomenaceae</taxon>
        <taxon>Astrephomene</taxon>
    </lineage>
</organism>
<feature type="region of interest" description="Disordered" evidence="1">
    <location>
        <begin position="349"/>
        <end position="372"/>
    </location>
</feature>
<feature type="compositionally biased region" description="Low complexity" evidence="1">
    <location>
        <begin position="87"/>
        <end position="98"/>
    </location>
</feature>
<protein>
    <submittedName>
        <fullName evidence="2">Uncharacterized protein</fullName>
    </submittedName>
</protein>
<reference evidence="2 3" key="1">
    <citation type="journal article" date="2021" name="Sci. Rep.">
        <title>Genome sequencing of the multicellular alga Astrephomene provides insights into convergent evolution of germ-soma differentiation.</title>
        <authorList>
            <person name="Yamashita S."/>
            <person name="Yamamoto K."/>
            <person name="Matsuzaki R."/>
            <person name="Suzuki S."/>
            <person name="Yamaguchi H."/>
            <person name="Hirooka S."/>
            <person name="Minakuchi Y."/>
            <person name="Miyagishima S."/>
            <person name="Kawachi M."/>
            <person name="Toyoda A."/>
            <person name="Nozaki H."/>
        </authorList>
    </citation>
    <scope>NUCLEOTIDE SEQUENCE [LARGE SCALE GENOMIC DNA]</scope>
    <source>
        <strain evidence="2 3">NIES-4017</strain>
    </source>
</reference>
<evidence type="ECO:0000313" key="3">
    <source>
        <dbReference type="Proteomes" id="UP001054857"/>
    </source>
</evidence>
<dbReference type="AlphaFoldDB" id="A0AAD3DUK1"/>
<gene>
    <name evidence="2" type="ORF">Agub_g10265</name>
</gene>
<feature type="region of interest" description="Disordered" evidence="1">
    <location>
        <begin position="136"/>
        <end position="176"/>
    </location>
</feature>
<feature type="region of interest" description="Disordered" evidence="1">
    <location>
        <begin position="52"/>
        <end position="104"/>
    </location>
</feature>
<dbReference type="PROSITE" id="PS51014">
    <property type="entry name" value="COBK_CBIJ"/>
    <property type="match status" value="1"/>
</dbReference>
<name>A0AAD3DUK1_9CHLO</name>
<dbReference type="Proteomes" id="UP001054857">
    <property type="component" value="Unassembled WGS sequence"/>
</dbReference>
<dbReference type="InterPro" id="IPR003723">
    <property type="entry name" value="Precorrin-6x_reduct"/>
</dbReference>
<evidence type="ECO:0000256" key="1">
    <source>
        <dbReference type="SAM" id="MobiDB-lite"/>
    </source>
</evidence>